<dbReference type="Proteomes" id="UP000037773">
    <property type="component" value="Unassembled WGS sequence"/>
</dbReference>
<dbReference type="OrthoDB" id="236897at2"/>
<proteinExistence type="predicted"/>
<name>A0A0N0S685_9ACTN</name>
<evidence type="ECO:0000313" key="3">
    <source>
        <dbReference type="Proteomes" id="UP000037773"/>
    </source>
</evidence>
<dbReference type="AlphaFoldDB" id="A0A0N0S685"/>
<gene>
    <name evidence="2" type="ORF">ADK41_00490</name>
</gene>
<dbReference type="EMBL" id="LGCN01000001">
    <property type="protein sequence ID" value="KOT46734.1"/>
    <property type="molecule type" value="Genomic_DNA"/>
</dbReference>
<dbReference type="Pfam" id="PF01636">
    <property type="entry name" value="APH"/>
    <property type="match status" value="1"/>
</dbReference>
<sequence>MTDAPGGAVPLSGGRMTDGVVKVDDSVRRPVSDSSEFVATLLKVFEQQGFDGAPKYLGQADGMDILSFLPGEVPARFQVWEDGQVAAAGALLRAMHDATRGSELAGRSPVVCHHDAAPNNAVFVDGLPTAWIDFDTAAPGSPLEDLGYAAWTWCIASKCTVPVERQAEQVKILADAYGLQGPERGAVVDAILERQARNARFWAELMASPDTAPAEPEVLASRIEWSRREFAFTASNRSVFEDALA</sequence>
<dbReference type="PATRIC" id="fig|36816.3.peg.105"/>
<dbReference type="GO" id="GO:0016740">
    <property type="term" value="F:transferase activity"/>
    <property type="evidence" value="ECO:0007669"/>
    <property type="project" value="UniProtKB-KW"/>
</dbReference>
<accession>A0A0N0S685</accession>
<protein>
    <submittedName>
        <fullName evidence="2">Aminoglycoside phosphotransferase</fullName>
    </submittedName>
</protein>
<dbReference type="Gene3D" id="3.90.1200.10">
    <property type="match status" value="1"/>
</dbReference>
<feature type="domain" description="Aminoglycoside phosphotransferase" evidence="1">
    <location>
        <begin position="107"/>
        <end position="185"/>
    </location>
</feature>
<dbReference type="InterPro" id="IPR011009">
    <property type="entry name" value="Kinase-like_dom_sf"/>
</dbReference>
<reference evidence="2 3" key="1">
    <citation type="submission" date="2015-07" db="EMBL/GenBank/DDBJ databases">
        <authorList>
            <person name="Noorani M."/>
        </authorList>
    </citation>
    <scope>NUCLEOTIDE SEQUENCE [LARGE SCALE GENOMIC DNA]</scope>
    <source>
        <strain evidence="2 3">NRRL B-24567</strain>
    </source>
</reference>
<dbReference type="InterPro" id="IPR002575">
    <property type="entry name" value="Aminoglycoside_PTrfase"/>
</dbReference>
<comment type="caution">
    <text evidence="2">The sequence shown here is derived from an EMBL/GenBank/DDBJ whole genome shotgun (WGS) entry which is preliminary data.</text>
</comment>
<organism evidence="2 3">
    <name type="scientific">Streptomyces caelestis</name>
    <dbReference type="NCBI Taxonomy" id="36816"/>
    <lineage>
        <taxon>Bacteria</taxon>
        <taxon>Bacillati</taxon>
        <taxon>Actinomycetota</taxon>
        <taxon>Actinomycetes</taxon>
        <taxon>Kitasatosporales</taxon>
        <taxon>Streptomycetaceae</taxon>
        <taxon>Streptomyces</taxon>
    </lineage>
</organism>
<keyword evidence="2" id="KW-0808">Transferase</keyword>
<evidence type="ECO:0000313" key="2">
    <source>
        <dbReference type="EMBL" id="KOT46734.1"/>
    </source>
</evidence>
<keyword evidence="3" id="KW-1185">Reference proteome</keyword>
<evidence type="ECO:0000259" key="1">
    <source>
        <dbReference type="Pfam" id="PF01636"/>
    </source>
</evidence>
<dbReference type="SUPFAM" id="SSF56112">
    <property type="entry name" value="Protein kinase-like (PK-like)"/>
    <property type="match status" value="1"/>
</dbReference>